<protein>
    <submittedName>
        <fullName evidence="2">Uncharacterized protein</fullName>
    </submittedName>
</protein>
<proteinExistence type="predicted"/>
<accession>A0A7C9TBA0</accession>
<evidence type="ECO:0000313" key="2">
    <source>
        <dbReference type="EMBL" id="NDP49283.1"/>
    </source>
</evidence>
<reference evidence="2 3" key="1">
    <citation type="submission" date="2019-09" db="EMBL/GenBank/DDBJ databases">
        <title>H2 Metabolism Revealed by Metagenomic Analysis in Subglacial Sediment of East Antarctica.</title>
        <authorList>
            <person name="Yang Z."/>
            <person name="Zhang Y."/>
            <person name="Lv Y."/>
            <person name="Yan W."/>
            <person name="Xiao X."/>
            <person name="Sun B."/>
            <person name="Ma H."/>
        </authorList>
    </citation>
    <scope>NUCLEOTIDE SEQUENCE [LARGE SCALE GENOMIC DNA]</scope>
    <source>
        <strain evidence="2">Bin2_2</strain>
    </source>
</reference>
<dbReference type="Proteomes" id="UP000483432">
    <property type="component" value="Unassembled WGS sequence"/>
</dbReference>
<dbReference type="EMBL" id="JAAFGW010000241">
    <property type="protein sequence ID" value="NDP49283.1"/>
    <property type="molecule type" value="Genomic_DNA"/>
</dbReference>
<evidence type="ECO:0000256" key="1">
    <source>
        <dbReference type="SAM" id="Coils"/>
    </source>
</evidence>
<sequence length="199" mass="21678">MKRPPFAVLKLSMLLVLVSFVLTAGGALWSWNQAQNAAAELRQENIALNSARQKLDRSRQQQQLIATHLNAYQALAVRGFIGAEDRLAWIEAAQNANRDAGLYGLDYRLTPRMASPPALAQGLALGQTNMKLIFPVLVETDLPRFLAALKARASGVVRVSGCSLTMQGTLAFEALNQPHMQAECELQWYTVAEKTGGGS</sequence>
<dbReference type="AlphaFoldDB" id="A0A7C9TBA0"/>
<gene>
    <name evidence="2" type="ORF">GZ085_13020</name>
</gene>
<keyword evidence="1" id="KW-0175">Coiled coil</keyword>
<feature type="coiled-coil region" evidence="1">
    <location>
        <begin position="34"/>
        <end position="61"/>
    </location>
</feature>
<name>A0A7C9TBA0_9PROT</name>
<comment type="caution">
    <text evidence="2">The sequence shown here is derived from an EMBL/GenBank/DDBJ whole genome shotgun (WGS) entry which is preliminary data.</text>
</comment>
<organism evidence="2 3">
    <name type="scientific">Sulfuriferula multivorans</name>
    <dbReference type="NCBI Taxonomy" id="1559896"/>
    <lineage>
        <taxon>Bacteria</taxon>
        <taxon>Pseudomonadati</taxon>
        <taxon>Pseudomonadota</taxon>
        <taxon>Betaproteobacteria</taxon>
        <taxon>Nitrosomonadales</taxon>
        <taxon>Sulfuricellaceae</taxon>
        <taxon>Sulfuriferula</taxon>
    </lineage>
</organism>
<evidence type="ECO:0000313" key="3">
    <source>
        <dbReference type="Proteomes" id="UP000483432"/>
    </source>
</evidence>